<evidence type="ECO:0000313" key="1">
    <source>
        <dbReference type="EMBL" id="VEF11055.1"/>
    </source>
</evidence>
<proteinExistence type="predicted"/>
<reference evidence="1 2" key="1">
    <citation type="submission" date="2018-12" db="EMBL/GenBank/DDBJ databases">
        <authorList>
            <consortium name="Pathogen Informatics"/>
        </authorList>
    </citation>
    <scope>NUCLEOTIDE SEQUENCE [LARGE SCALE GENOMIC DNA]</scope>
    <source>
        <strain evidence="1 2">NCTC9428</strain>
    </source>
</reference>
<dbReference type="AlphaFoldDB" id="A0A3S4P850"/>
<evidence type="ECO:0000313" key="2">
    <source>
        <dbReference type="Proteomes" id="UP000281909"/>
    </source>
</evidence>
<sequence>MFRRLDISLANPGEGLRPIAGVGPVFSRSNMSSVNRRAIVKRGVEVLSKPLPSALVSRYEVEKI</sequence>
<dbReference type="Proteomes" id="UP000281909">
    <property type="component" value="Chromosome"/>
</dbReference>
<organism evidence="1 2">
    <name type="scientific">Pseudomonas fluorescens</name>
    <dbReference type="NCBI Taxonomy" id="294"/>
    <lineage>
        <taxon>Bacteria</taxon>
        <taxon>Pseudomonadati</taxon>
        <taxon>Pseudomonadota</taxon>
        <taxon>Gammaproteobacteria</taxon>
        <taxon>Pseudomonadales</taxon>
        <taxon>Pseudomonadaceae</taxon>
        <taxon>Pseudomonas</taxon>
    </lineage>
</organism>
<protein>
    <submittedName>
        <fullName evidence="1">Uncharacterized protein</fullName>
    </submittedName>
</protein>
<dbReference type="EMBL" id="LR134318">
    <property type="protein sequence ID" value="VEF11055.1"/>
    <property type="molecule type" value="Genomic_DNA"/>
</dbReference>
<gene>
    <name evidence="1" type="ORF">NCTC9428_02670</name>
</gene>
<name>A0A3S4P850_PSEFL</name>
<accession>A0A3S4P850</accession>